<protein>
    <submittedName>
        <fullName evidence="1">Uncharacterized protein</fullName>
    </submittedName>
</protein>
<reference evidence="1" key="1">
    <citation type="submission" date="2023-10" db="EMBL/GenBank/DDBJ databases">
        <title>Genome assemblies of two species of porcelain crab, Petrolisthes cinctipes and Petrolisthes manimaculis (Anomura: Porcellanidae).</title>
        <authorList>
            <person name="Angst P."/>
        </authorList>
    </citation>
    <scope>NUCLEOTIDE SEQUENCE</scope>
    <source>
        <strain evidence="1">PB745_01</strain>
        <tissue evidence="1">Gill</tissue>
    </source>
</reference>
<dbReference type="InterPro" id="IPR051320">
    <property type="entry name" value="Viral_Replic_Matur_Polypro"/>
</dbReference>
<evidence type="ECO:0000313" key="1">
    <source>
        <dbReference type="EMBL" id="KAK3883337.1"/>
    </source>
</evidence>
<keyword evidence="2" id="KW-1185">Reference proteome</keyword>
<dbReference type="InterPro" id="IPR043128">
    <property type="entry name" value="Rev_trsase/Diguanyl_cyclase"/>
</dbReference>
<evidence type="ECO:0000313" key="2">
    <source>
        <dbReference type="Proteomes" id="UP001286313"/>
    </source>
</evidence>
<dbReference type="Gene3D" id="3.30.70.270">
    <property type="match status" value="2"/>
</dbReference>
<comment type="caution">
    <text evidence="1">The sequence shown here is derived from an EMBL/GenBank/DDBJ whole genome shotgun (WGS) entry which is preliminary data.</text>
</comment>
<sequence>MRIEFMVDSALRCLRQALDRIHQMELKLKPSKCILGCPSSNFLGHVASANAITSQPPRTLKAIAAIPPPQDFDGMRAFLRLASYYCQEVPQFAQIVKLSHDLKKQNKKTTRLSTI</sequence>
<dbReference type="SUPFAM" id="SSF56672">
    <property type="entry name" value="DNA/RNA polymerases"/>
    <property type="match status" value="1"/>
</dbReference>
<dbReference type="InterPro" id="IPR043502">
    <property type="entry name" value="DNA/RNA_pol_sf"/>
</dbReference>
<accession>A0AAE1G210</accession>
<proteinExistence type="predicted"/>
<dbReference type="Proteomes" id="UP001286313">
    <property type="component" value="Unassembled WGS sequence"/>
</dbReference>
<dbReference type="EMBL" id="JAWQEG010000998">
    <property type="protein sequence ID" value="KAK3883337.1"/>
    <property type="molecule type" value="Genomic_DNA"/>
</dbReference>
<name>A0AAE1G210_PETCI</name>
<dbReference type="AlphaFoldDB" id="A0AAE1G210"/>
<organism evidence="1 2">
    <name type="scientific">Petrolisthes cinctipes</name>
    <name type="common">Flat porcelain crab</name>
    <dbReference type="NCBI Taxonomy" id="88211"/>
    <lineage>
        <taxon>Eukaryota</taxon>
        <taxon>Metazoa</taxon>
        <taxon>Ecdysozoa</taxon>
        <taxon>Arthropoda</taxon>
        <taxon>Crustacea</taxon>
        <taxon>Multicrustacea</taxon>
        <taxon>Malacostraca</taxon>
        <taxon>Eumalacostraca</taxon>
        <taxon>Eucarida</taxon>
        <taxon>Decapoda</taxon>
        <taxon>Pleocyemata</taxon>
        <taxon>Anomura</taxon>
        <taxon>Galatheoidea</taxon>
        <taxon>Porcellanidae</taxon>
        <taxon>Petrolisthes</taxon>
    </lineage>
</organism>
<dbReference type="PANTHER" id="PTHR33064">
    <property type="entry name" value="POL PROTEIN"/>
    <property type="match status" value="1"/>
</dbReference>
<gene>
    <name evidence="1" type="ORF">Pcinc_012373</name>
</gene>
<dbReference type="GO" id="GO:0071897">
    <property type="term" value="P:DNA biosynthetic process"/>
    <property type="evidence" value="ECO:0007669"/>
    <property type="project" value="UniProtKB-ARBA"/>
</dbReference>
<dbReference type="PANTHER" id="PTHR33064:SF37">
    <property type="entry name" value="RIBONUCLEASE H"/>
    <property type="match status" value="1"/>
</dbReference>